<dbReference type="EMBL" id="JACCBG010000001">
    <property type="protein sequence ID" value="NYD40638.1"/>
    <property type="molecule type" value="Genomic_DNA"/>
</dbReference>
<evidence type="ECO:0000313" key="2">
    <source>
        <dbReference type="EMBL" id="NYD40638.1"/>
    </source>
</evidence>
<dbReference type="AlphaFoldDB" id="A0A7Y9E3N4"/>
<feature type="domain" description="Hemerythrin-like" evidence="1">
    <location>
        <begin position="13"/>
        <end position="130"/>
    </location>
</feature>
<gene>
    <name evidence="2" type="ORF">BJZ21_000721</name>
</gene>
<organism evidence="2 3">
    <name type="scientific">Nocardioides panaciterrulae</name>
    <dbReference type="NCBI Taxonomy" id="661492"/>
    <lineage>
        <taxon>Bacteria</taxon>
        <taxon>Bacillati</taxon>
        <taxon>Actinomycetota</taxon>
        <taxon>Actinomycetes</taxon>
        <taxon>Propionibacteriales</taxon>
        <taxon>Nocardioidaceae</taxon>
        <taxon>Nocardioides</taxon>
    </lineage>
</organism>
<protein>
    <submittedName>
        <fullName evidence="2">Hemerythrin-like domain-containing protein</fullName>
    </submittedName>
</protein>
<dbReference type="RefSeq" id="WP_179662496.1">
    <property type="nucleotide sequence ID" value="NZ_JACCBG010000001.1"/>
</dbReference>
<dbReference type="InterPro" id="IPR012312">
    <property type="entry name" value="Hemerythrin-like"/>
</dbReference>
<comment type="caution">
    <text evidence="2">The sequence shown here is derived from an EMBL/GenBank/DDBJ whole genome shotgun (WGS) entry which is preliminary data.</text>
</comment>
<evidence type="ECO:0000259" key="1">
    <source>
        <dbReference type="Pfam" id="PF01814"/>
    </source>
</evidence>
<name>A0A7Y9E3N4_9ACTN</name>
<accession>A0A7Y9E3N4</accession>
<dbReference type="Pfam" id="PF01814">
    <property type="entry name" value="Hemerythrin"/>
    <property type="match status" value="1"/>
</dbReference>
<dbReference type="Gene3D" id="1.20.120.520">
    <property type="entry name" value="nmb1532 protein domain like"/>
    <property type="match status" value="1"/>
</dbReference>
<evidence type="ECO:0000313" key="3">
    <source>
        <dbReference type="Proteomes" id="UP000535511"/>
    </source>
</evidence>
<dbReference type="Proteomes" id="UP000535511">
    <property type="component" value="Unassembled WGS sequence"/>
</dbReference>
<reference evidence="2 3" key="1">
    <citation type="submission" date="2020-07" db="EMBL/GenBank/DDBJ databases">
        <title>Sequencing the genomes of 1000 actinobacteria strains.</title>
        <authorList>
            <person name="Klenk H.-P."/>
        </authorList>
    </citation>
    <scope>NUCLEOTIDE SEQUENCE [LARGE SCALE GENOMIC DNA]</scope>
    <source>
        <strain evidence="2 3">DSM 21350</strain>
    </source>
</reference>
<sequence length="161" mass="17451">MCEHCGCRGVPPVAELMDEHLALLDEAHRVRAALGRGDRAAAVRELGRLRAHLERHVRREERGIFSALRADGEFVAEVDALEAEHRGFDSAAAALDGDGDGDGDAFERAVLTLLGDLDEHVERENLGIFPVSVVTLGAAGWDRVARAHEATPTFLTREPSP</sequence>
<keyword evidence="3" id="KW-1185">Reference proteome</keyword>
<proteinExistence type="predicted"/>